<dbReference type="GO" id="GO:0005525">
    <property type="term" value="F:GTP binding"/>
    <property type="evidence" value="ECO:0007669"/>
    <property type="project" value="UniProtKB-KW"/>
</dbReference>
<protein>
    <recommendedName>
        <fullName evidence="7">Ras-related protein Rab-1</fullName>
    </recommendedName>
    <alternativeName>
        <fullName evidence="8">Small GTP-binding protein rab1</fullName>
    </alternativeName>
</protein>
<keyword evidence="5" id="KW-0636">Prenylation</keyword>
<dbReference type="SMART" id="SM00174">
    <property type="entry name" value="RHO"/>
    <property type="match status" value="1"/>
</dbReference>
<dbReference type="PROSITE" id="PS51420">
    <property type="entry name" value="RHO"/>
    <property type="match status" value="1"/>
</dbReference>
<comment type="similarity">
    <text evidence="1">Belongs to the small GTPase superfamily. Rab family.</text>
</comment>
<dbReference type="InterPro" id="IPR050305">
    <property type="entry name" value="Small_GTPase_Rab"/>
</dbReference>
<dbReference type="InterPro" id="IPR001806">
    <property type="entry name" value="Small_GTPase"/>
</dbReference>
<accession>A0A813M5N7</accession>
<name>A0A813M5N7_9BILA</name>
<dbReference type="Proteomes" id="UP000663879">
    <property type="component" value="Unassembled WGS sequence"/>
</dbReference>
<sequence length="215" mass="24360">MSKKSYDHLFKIILIGDSSVGKSSIIFRYVDDLFHDSYVSTIGVDFKTKTINVNDNLLKLQIWDTAGQERFHSITYSYYRSAQAIVLVYDVTNANSFENISKWLRNVDEYAGEEKLKIIVGNKCDAEDLRAIPFEHGEKLAKKNNIEFIETSAKSNVNIDKLFRNLSKVLLEKGTKLTPDGNNSFKNYTGEADYSIKSLMSYTQSSVNSLKSGCC</sequence>
<gene>
    <name evidence="9" type="ORF">OXX778_LOCUS887</name>
</gene>
<dbReference type="FunFam" id="3.40.50.300:FF:001018">
    <property type="entry name" value="Rab family GTPase"/>
    <property type="match status" value="1"/>
</dbReference>
<reference evidence="9" key="1">
    <citation type="submission" date="2021-02" db="EMBL/GenBank/DDBJ databases">
        <authorList>
            <person name="Nowell W R."/>
        </authorList>
    </citation>
    <scope>NUCLEOTIDE SEQUENCE</scope>
    <source>
        <strain evidence="9">Ploen Becks lab</strain>
    </source>
</reference>
<evidence type="ECO:0000256" key="7">
    <source>
        <dbReference type="ARBA" id="ARBA00067099"/>
    </source>
</evidence>
<dbReference type="SMART" id="SM00176">
    <property type="entry name" value="RAN"/>
    <property type="match status" value="1"/>
</dbReference>
<dbReference type="SMART" id="SM00175">
    <property type="entry name" value="RAB"/>
    <property type="match status" value="1"/>
</dbReference>
<keyword evidence="4" id="KW-0449">Lipoprotein</keyword>
<evidence type="ECO:0000256" key="8">
    <source>
        <dbReference type="ARBA" id="ARBA00081865"/>
    </source>
</evidence>
<evidence type="ECO:0000256" key="3">
    <source>
        <dbReference type="ARBA" id="ARBA00023134"/>
    </source>
</evidence>
<dbReference type="InterPro" id="IPR005225">
    <property type="entry name" value="Small_GTP-bd"/>
</dbReference>
<evidence type="ECO:0000256" key="4">
    <source>
        <dbReference type="ARBA" id="ARBA00023288"/>
    </source>
</evidence>
<dbReference type="PANTHER" id="PTHR47980">
    <property type="entry name" value="LD44762P"/>
    <property type="match status" value="1"/>
</dbReference>
<dbReference type="PROSITE" id="PS51419">
    <property type="entry name" value="RAB"/>
    <property type="match status" value="1"/>
</dbReference>
<organism evidence="9 10">
    <name type="scientific">Brachionus calyciflorus</name>
    <dbReference type="NCBI Taxonomy" id="104777"/>
    <lineage>
        <taxon>Eukaryota</taxon>
        <taxon>Metazoa</taxon>
        <taxon>Spiralia</taxon>
        <taxon>Gnathifera</taxon>
        <taxon>Rotifera</taxon>
        <taxon>Eurotatoria</taxon>
        <taxon>Monogononta</taxon>
        <taxon>Pseudotrocha</taxon>
        <taxon>Ploima</taxon>
        <taxon>Brachionidae</taxon>
        <taxon>Brachionus</taxon>
    </lineage>
</organism>
<keyword evidence="10" id="KW-1185">Reference proteome</keyword>
<dbReference type="NCBIfam" id="TIGR00231">
    <property type="entry name" value="small_GTP"/>
    <property type="match status" value="1"/>
</dbReference>
<dbReference type="OrthoDB" id="9989112at2759"/>
<evidence type="ECO:0000256" key="1">
    <source>
        <dbReference type="ARBA" id="ARBA00006270"/>
    </source>
</evidence>
<dbReference type="SUPFAM" id="SSF52540">
    <property type="entry name" value="P-loop containing nucleoside triphosphate hydrolases"/>
    <property type="match status" value="1"/>
</dbReference>
<dbReference type="PRINTS" id="PR00449">
    <property type="entry name" value="RASTRNSFRMNG"/>
</dbReference>
<proteinExistence type="inferred from homology"/>
<dbReference type="CDD" id="cd00154">
    <property type="entry name" value="Rab"/>
    <property type="match status" value="1"/>
</dbReference>
<comment type="function">
    <text evidence="6">Protein transport. Probably involved in vesicular traffic from ER to Golgi.</text>
</comment>
<dbReference type="Pfam" id="PF00071">
    <property type="entry name" value="Ras"/>
    <property type="match status" value="1"/>
</dbReference>
<evidence type="ECO:0000313" key="9">
    <source>
        <dbReference type="EMBL" id="CAF0710038.1"/>
    </source>
</evidence>
<dbReference type="Gene3D" id="3.40.50.300">
    <property type="entry name" value="P-loop containing nucleotide triphosphate hydrolases"/>
    <property type="match status" value="1"/>
</dbReference>
<comment type="caution">
    <text evidence="9">The sequence shown here is derived from an EMBL/GenBank/DDBJ whole genome shotgun (WGS) entry which is preliminary data.</text>
</comment>
<keyword evidence="3" id="KW-0342">GTP-binding</keyword>
<evidence type="ECO:0000256" key="6">
    <source>
        <dbReference type="ARBA" id="ARBA00053444"/>
    </source>
</evidence>
<evidence type="ECO:0000313" key="10">
    <source>
        <dbReference type="Proteomes" id="UP000663879"/>
    </source>
</evidence>
<evidence type="ECO:0000256" key="2">
    <source>
        <dbReference type="ARBA" id="ARBA00022741"/>
    </source>
</evidence>
<dbReference type="GO" id="GO:0003924">
    <property type="term" value="F:GTPase activity"/>
    <property type="evidence" value="ECO:0007669"/>
    <property type="project" value="InterPro"/>
</dbReference>
<dbReference type="SMART" id="SM00173">
    <property type="entry name" value="RAS"/>
    <property type="match status" value="1"/>
</dbReference>
<dbReference type="EMBL" id="CAJNOC010000051">
    <property type="protein sequence ID" value="CAF0710038.1"/>
    <property type="molecule type" value="Genomic_DNA"/>
</dbReference>
<evidence type="ECO:0000256" key="5">
    <source>
        <dbReference type="ARBA" id="ARBA00023289"/>
    </source>
</evidence>
<dbReference type="PROSITE" id="PS51421">
    <property type="entry name" value="RAS"/>
    <property type="match status" value="1"/>
</dbReference>
<keyword evidence="2" id="KW-0547">Nucleotide-binding</keyword>
<dbReference type="InterPro" id="IPR027417">
    <property type="entry name" value="P-loop_NTPase"/>
</dbReference>
<dbReference type="AlphaFoldDB" id="A0A813M5N7"/>